<accession>A0ABS4Q4Y9</accession>
<evidence type="ECO:0000256" key="2">
    <source>
        <dbReference type="SAM" id="Phobius"/>
    </source>
</evidence>
<evidence type="ECO:0000313" key="3">
    <source>
        <dbReference type="EMBL" id="MBP2186185.1"/>
    </source>
</evidence>
<feature type="region of interest" description="Disordered" evidence="1">
    <location>
        <begin position="140"/>
        <end position="171"/>
    </location>
</feature>
<dbReference type="InterPro" id="IPR019051">
    <property type="entry name" value="Trp_biosyn_TM_oprn/chp"/>
</dbReference>
<comment type="caution">
    <text evidence="3">The sequence shown here is derived from an EMBL/GenBank/DDBJ whole genome shotgun (WGS) entry which is preliminary data.</text>
</comment>
<evidence type="ECO:0000256" key="1">
    <source>
        <dbReference type="SAM" id="MobiDB-lite"/>
    </source>
</evidence>
<evidence type="ECO:0000313" key="4">
    <source>
        <dbReference type="Proteomes" id="UP000741013"/>
    </source>
</evidence>
<dbReference type="EMBL" id="JAGGMS010000001">
    <property type="protein sequence ID" value="MBP2186185.1"/>
    <property type="molecule type" value="Genomic_DNA"/>
</dbReference>
<dbReference type="RefSeq" id="WP_282772772.1">
    <property type="nucleotide sequence ID" value="NZ_JAGGMS010000001.1"/>
</dbReference>
<proteinExistence type="predicted"/>
<sequence length="171" mass="17394">MSDSGDKRPLWTIVVLLGLGAPALWGASRLTWFERPRSDLPGVPPQVVTGADHLPALVPLAVLVAAGVAGLVATSGWARRVVALVLAGTGLAACLVVLLNLGGGPRFTGWGLAVLGGLLVLAGGGLGVREAGRLPRLGAKYSAPGGKRPARDADTELWDALSDGRDPTTGR</sequence>
<name>A0ABS4Q4Y9_9PSEU</name>
<feature type="transmembrane region" description="Helical" evidence="2">
    <location>
        <begin position="107"/>
        <end position="128"/>
    </location>
</feature>
<keyword evidence="4" id="KW-1185">Reference proteome</keyword>
<gene>
    <name evidence="3" type="ORF">JOM49_007711</name>
</gene>
<dbReference type="Pfam" id="PF09534">
    <property type="entry name" value="Trp_oprn_chp"/>
    <property type="match status" value="2"/>
</dbReference>
<organism evidence="3 4">
    <name type="scientific">Amycolatopsis magusensis</name>
    <dbReference type="NCBI Taxonomy" id="882444"/>
    <lineage>
        <taxon>Bacteria</taxon>
        <taxon>Bacillati</taxon>
        <taxon>Actinomycetota</taxon>
        <taxon>Actinomycetes</taxon>
        <taxon>Pseudonocardiales</taxon>
        <taxon>Pseudonocardiaceae</taxon>
        <taxon>Amycolatopsis</taxon>
    </lineage>
</organism>
<keyword evidence="2" id="KW-0812">Transmembrane</keyword>
<keyword evidence="2" id="KW-0472">Membrane</keyword>
<feature type="compositionally biased region" description="Basic and acidic residues" evidence="1">
    <location>
        <begin position="162"/>
        <end position="171"/>
    </location>
</feature>
<feature type="transmembrane region" description="Helical" evidence="2">
    <location>
        <begin position="81"/>
        <end position="101"/>
    </location>
</feature>
<evidence type="ECO:0008006" key="5">
    <source>
        <dbReference type="Google" id="ProtNLM"/>
    </source>
</evidence>
<keyword evidence="2" id="KW-1133">Transmembrane helix</keyword>
<dbReference type="Proteomes" id="UP000741013">
    <property type="component" value="Unassembled WGS sequence"/>
</dbReference>
<reference evidence="3 4" key="1">
    <citation type="submission" date="2021-03" db="EMBL/GenBank/DDBJ databases">
        <title>Sequencing the genomes of 1000 actinobacteria strains.</title>
        <authorList>
            <person name="Klenk H.-P."/>
        </authorList>
    </citation>
    <scope>NUCLEOTIDE SEQUENCE [LARGE SCALE GENOMIC DNA]</scope>
    <source>
        <strain evidence="3 4">DSM 45510</strain>
    </source>
</reference>
<protein>
    <recommendedName>
        <fullName evidence="5">Tryptophan-associated transmembrane protein (Trp_oprn_chp)</fullName>
    </recommendedName>
</protein>
<feature type="transmembrane region" description="Helical" evidence="2">
    <location>
        <begin position="53"/>
        <end position="74"/>
    </location>
</feature>